<dbReference type="InterPro" id="IPR029044">
    <property type="entry name" value="Nucleotide-diphossugar_trans"/>
</dbReference>
<dbReference type="AlphaFoldDB" id="A0A517L7G6"/>
<gene>
    <name evidence="1" type="ORF">FKW77_006073</name>
</gene>
<dbReference type="EMBL" id="CP042190">
    <property type="protein sequence ID" value="QDS71582.1"/>
    <property type="molecule type" value="Genomic_DNA"/>
</dbReference>
<keyword evidence="2" id="KW-1185">Reference proteome</keyword>
<dbReference type="Gene3D" id="3.90.550.10">
    <property type="entry name" value="Spore Coat Polysaccharide Biosynthesis Protein SpsA, Chain A"/>
    <property type="match status" value="1"/>
</dbReference>
<reference evidence="1 2" key="1">
    <citation type="submission" date="2019-07" db="EMBL/GenBank/DDBJ databases">
        <title>Finished genome of Venturia effusa.</title>
        <authorList>
            <person name="Young C.A."/>
            <person name="Cox M.P."/>
            <person name="Ganley A.R.D."/>
            <person name="David W.J."/>
        </authorList>
    </citation>
    <scope>NUCLEOTIDE SEQUENCE [LARGE SCALE GENOMIC DNA]</scope>
    <source>
        <strain evidence="2">albino</strain>
    </source>
</reference>
<name>A0A517L7G6_9PEZI</name>
<dbReference type="InterPro" id="IPR002495">
    <property type="entry name" value="Glyco_trans_8"/>
</dbReference>
<dbReference type="Pfam" id="PF01501">
    <property type="entry name" value="Glyco_transf_8"/>
    <property type="match status" value="1"/>
</dbReference>
<evidence type="ECO:0000313" key="2">
    <source>
        <dbReference type="Proteomes" id="UP000316270"/>
    </source>
</evidence>
<accession>A0A517L7G6</accession>
<evidence type="ECO:0000313" key="1">
    <source>
        <dbReference type="EMBL" id="QDS71582.1"/>
    </source>
</evidence>
<dbReference type="STRING" id="50376.A0A517L7G6"/>
<dbReference type="GO" id="GO:0016757">
    <property type="term" value="F:glycosyltransferase activity"/>
    <property type="evidence" value="ECO:0007669"/>
    <property type="project" value="InterPro"/>
</dbReference>
<dbReference type="InterPro" id="IPR050587">
    <property type="entry name" value="GNT1/Glycosyltrans_8"/>
</dbReference>
<sequence length="346" mass="39598">MASSEVPNYAYTTLITRASYLAGVIILAHTLKKHGSRYPLVVLYTSTLSPNAVRALELEASKSNLVLRKCEPLLPRKEIKTLLIAKRFEDTWTKLRVFELTDYDTVCYLDADIAVYRPIDQIFDFVSSLPSDWLAANHTCVCNLDNDSWAPSDWTPQNCAYNAVSHPTALTNPTPITPSSPATHHLINGGMFIFHPSSELWKSMLEIFNTTEKLSTYQFPDQDFLADYFRDRLMPMPWQFNAIKTMRNWHTNIWRDDEVVCLHYIVDKPWVKRVAEDGIAGYKGLDGETHRWWWDNFDEWEAMRKSAGDEEVLELVRGFVAGPLGEKNGWEGDKDMEAIGSHVQGD</sequence>
<dbReference type="OrthoDB" id="2014201at2759"/>
<dbReference type="SUPFAM" id="SSF53448">
    <property type="entry name" value="Nucleotide-diphospho-sugar transferases"/>
    <property type="match status" value="1"/>
</dbReference>
<evidence type="ECO:0008006" key="3">
    <source>
        <dbReference type="Google" id="ProtNLM"/>
    </source>
</evidence>
<dbReference type="Proteomes" id="UP000316270">
    <property type="component" value="Chromosome 6"/>
</dbReference>
<dbReference type="PANTHER" id="PTHR11183">
    <property type="entry name" value="GLYCOGENIN SUBFAMILY MEMBER"/>
    <property type="match status" value="1"/>
</dbReference>
<organism evidence="1 2">
    <name type="scientific">Venturia effusa</name>
    <dbReference type="NCBI Taxonomy" id="50376"/>
    <lineage>
        <taxon>Eukaryota</taxon>
        <taxon>Fungi</taxon>
        <taxon>Dikarya</taxon>
        <taxon>Ascomycota</taxon>
        <taxon>Pezizomycotina</taxon>
        <taxon>Dothideomycetes</taxon>
        <taxon>Pleosporomycetidae</taxon>
        <taxon>Venturiales</taxon>
        <taxon>Venturiaceae</taxon>
        <taxon>Venturia</taxon>
    </lineage>
</organism>
<protein>
    <recommendedName>
        <fullName evidence="3">Glycosyltransferase family 8 protein</fullName>
    </recommendedName>
</protein>
<dbReference type="CDD" id="cd02537">
    <property type="entry name" value="GT8_Glycogenin"/>
    <property type="match status" value="1"/>
</dbReference>
<proteinExistence type="predicted"/>